<dbReference type="GO" id="GO:0003677">
    <property type="term" value="F:DNA binding"/>
    <property type="evidence" value="ECO:0007669"/>
    <property type="project" value="UniProtKB-KW"/>
</dbReference>
<dbReference type="RefSeq" id="WP_353949309.1">
    <property type="nucleotide sequence ID" value="NZ_CP159510.1"/>
</dbReference>
<dbReference type="NCBIfam" id="NF038281">
    <property type="entry name" value="IS200_TnpB"/>
    <property type="match status" value="1"/>
</dbReference>
<dbReference type="PANTHER" id="PTHR30405:SF25">
    <property type="entry name" value="RNA-GUIDED DNA ENDONUCLEASE INSQ-RELATED"/>
    <property type="match status" value="1"/>
</dbReference>
<dbReference type="NCBIfam" id="TIGR01766">
    <property type="entry name" value="IS200/IS605 family accessory protein TnpB-like domain"/>
    <property type="match status" value="1"/>
</dbReference>
<dbReference type="InterPro" id="IPR010095">
    <property type="entry name" value="Cas12f1-like_TNB"/>
</dbReference>
<evidence type="ECO:0000256" key="1">
    <source>
        <dbReference type="ARBA" id="ARBA00008761"/>
    </source>
</evidence>
<accession>A0AAU8IJU6</accession>
<dbReference type="NCBIfam" id="NF040570">
    <property type="entry name" value="guided_TnpB"/>
    <property type="match status" value="1"/>
</dbReference>
<feature type="domain" description="Transposase putative helix-turn-helix" evidence="10">
    <location>
        <begin position="1"/>
        <end position="48"/>
    </location>
</feature>
<dbReference type="GO" id="GO:0032196">
    <property type="term" value="P:transposition"/>
    <property type="evidence" value="ECO:0007669"/>
    <property type="project" value="UniProtKB-KW"/>
</dbReference>
<dbReference type="EMBL" id="CP159510">
    <property type="protein sequence ID" value="XCJ18247.1"/>
    <property type="molecule type" value="Genomic_DNA"/>
</dbReference>
<evidence type="ECO:0000256" key="4">
    <source>
        <dbReference type="ARBA" id="ARBA00022723"/>
    </source>
</evidence>
<sequence length="383" mass="45213">MLRQKAYKVRIYPTEKQAVQIDKTIGCSRFVYNHFLDLWKRAYKETGKGLTYNKCSSQLSAFKKQFIWLKEVDKFALQNSLRNLSDAYHRFFKKQSRYPRFKSKRNPHQSYKTNFTNNNIAIVDDKYIKLPKLGKIKYARTREIEGRIISATVRKNPSGKYFIAINTECEINELSKTNSEIGIDLGLADFAILSDGTKIPNMHFSKQLEQKLKREKRKLSHRQLIAKKRVWKDPNKTWDQCMNYRKQKIKVAKLYERINHCKNDYLHKLSKQIVESQDIICVENLNVKGLMKNHKLAESIADVSWYEFTRQLQYKCEWYGKKLVKINRFFPSSQICSKCGCRSGKKTLDIREWNCDNCGTHHDRDINAAKNILNEGIRQLQTV</sequence>
<keyword evidence="5" id="KW-0862">Zinc</keyword>
<evidence type="ECO:0000256" key="5">
    <source>
        <dbReference type="ARBA" id="ARBA00022833"/>
    </source>
</evidence>
<dbReference type="Pfam" id="PF07282">
    <property type="entry name" value="Cas12f1-like_TNB"/>
    <property type="match status" value="1"/>
</dbReference>
<evidence type="ECO:0000256" key="3">
    <source>
        <dbReference type="ARBA" id="ARBA00022578"/>
    </source>
</evidence>
<keyword evidence="3" id="KW-0815">Transposition</keyword>
<comment type="similarity">
    <text evidence="2">In the N-terminal section; belongs to the transposase 2 family.</text>
</comment>
<dbReference type="GO" id="GO:0006310">
    <property type="term" value="P:DNA recombination"/>
    <property type="evidence" value="ECO:0007669"/>
    <property type="project" value="UniProtKB-KW"/>
</dbReference>
<feature type="domain" description="Cas12f1-like TNB" evidence="9">
    <location>
        <begin position="305"/>
        <end position="372"/>
    </location>
</feature>
<evidence type="ECO:0000256" key="7">
    <source>
        <dbReference type="ARBA" id="ARBA00023172"/>
    </source>
</evidence>
<dbReference type="InterPro" id="IPR051399">
    <property type="entry name" value="RNA-guided_DNA_endo/Transpos"/>
</dbReference>
<dbReference type="InterPro" id="IPR021027">
    <property type="entry name" value="Transposase_put_HTH"/>
</dbReference>
<proteinExistence type="inferred from homology"/>
<evidence type="ECO:0000256" key="2">
    <source>
        <dbReference type="ARBA" id="ARBA00011044"/>
    </source>
</evidence>
<keyword evidence="6" id="KW-0238">DNA-binding</keyword>
<dbReference type="Pfam" id="PF01385">
    <property type="entry name" value="OrfB_IS605"/>
    <property type="match status" value="1"/>
</dbReference>
<feature type="domain" description="Probable transposase IS891/IS1136/IS1341" evidence="8">
    <location>
        <begin position="172"/>
        <end position="293"/>
    </location>
</feature>
<dbReference type="GO" id="GO:0046872">
    <property type="term" value="F:metal ion binding"/>
    <property type="evidence" value="ECO:0007669"/>
    <property type="project" value="UniProtKB-KW"/>
</dbReference>
<evidence type="ECO:0000256" key="6">
    <source>
        <dbReference type="ARBA" id="ARBA00023125"/>
    </source>
</evidence>
<keyword evidence="7" id="KW-0233">DNA recombination</keyword>
<keyword evidence="11" id="KW-0255">Endonuclease</keyword>
<reference evidence="11" key="1">
    <citation type="submission" date="2024-06" db="EMBL/GenBank/DDBJ databases">
        <authorList>
            <person name="Fan A."/>
            <person name="Zhang F.Y."/>
            <person name="Zhang L."/>
        </authorList>
    </citation>
    <scope>NUCLEOTIDE SEQUENCE</scope>
    <source>
        <strain evidence="11">Y61</strain>
    </source>
</reference>
<keyword evidence="11" id="KW-0540">Nuclease</keyword>
<dbReference type="GO" id="GO:0004519">
    <property type="term" value="F:endonuclease activity"/>
    <property type="evidence" value="ECO:0007669"/>
    <property type="project" value="UniProtKB-KW"/>
</dbReference>
<dbReference type="InterPro" id="IPR001959">
    <property type="entry name" value="Transposase"/>
</dbReference>
<gene>
    <name evidence="11" type="primary">tnpB</name>
    <name evidence="11" type="ORF">ABNN70_07365</name>
</gene>
<keyword evidence="11" id="KW-0378">Hydrolase</keyword>
<dbReference type="InterPro" id="IPR053522">
    <property type="entry name" value="RNA-guided_endonuclease_TnpB"/>
</dbReference>
<organism evidence="11">
    <name type="scientific">Sporolactobacillus sp. Y61</name>
    <dbReference type="NCBI Taxonomy" id="3160863"/>
    <lineage>
        <taxon>Bacteria</taxon>
        <taxon>Bacillati</taxon>
        <taxon>Bacillota</taxon>
        <taxon>Bacilli</taxon>
        <taxon>Bacillales</taxon>
        <taxon>Sporolactobacillaceae</taxon>
        <taxon>Sporolactobacillus</taxon>
    </lineage>
</organism>
<keyword evidence="4" id="KW-0479">Metal-binding</keyword>
<protein>
    <submittedName>
        <fullName evidence="11">IS200/IS605 family element RNA-guided endonuclease TnpB</fullName>
    </submittedName>
</protein>
<dbReference type="Pfam" id="PF12323">
    <property type="entry name" value="HTH_OrfB_IS605"/>
    <property type="match status" value="1"/>
</dbReference>
<evidence type="ECO:0000259" key="9">
    <source>
        <dbReference type="Pfam" id="PF07282"/>
    </source>
</evidence>
<evidence type="ECO:0000313" key="11">
    <source>
        <dbReference type="EMBL" id="XCJ18247.1"/>
    </source>
</evidence>
<dbReference type="PANTHER" id="PTHR30405">
    <property type="entry name" value="TRANSPOSASE"/>
    <property type="match status" value="1"/>
</dbReference>
<dbReference type="AlphaFoldDB" id="A0AAU8IJU6"/>
<comment type="similarity">
    <text evidence="1">In the C-terminal section; belongs to the transposase 35 family.</text>
</comment>
<name>A0AAU8IJU6_9BACL</name>
<evidence type="ECO:0000259" key="10">
    <source>
        <dbReference type="Pfam" id="PF12323"/>
    </source>
</evidence>
<evidence type="ECO:0000259" key="8">
    <source>
        <dbReference type="Pfam" id="PF01385"/>
    </source>
</evidence>